<keyword evidence="6" id="KW-1185">Reference proteome</keyword>
<feature type="signal peptide" evidence="3">
    <location>
        <begin position="1"/>
        <end position="21"/>
    </location>
</feature>
<dbReference type="GO" id="GO:1904680">
    <property type="term" value="F:peptide transmembrane transporter activity"/>
    <property type="evidence" value="ECO:0007669"/>
    <property type="project" value="TreeGrafter"/>
</dbReference>
<reference evidence="5" key="1">
    <citation type="submission" date="2021-06" db="EMBL/GenBank/DDBJ databases">
        <authorList>
            <person name="Lee C.-S."/>
            <person name="Jin L."/>
        </authorList>
    </citation>
    <scope>NUCLEOTIDE SEQUENCE</scope>
    <source>
        <strain evidence="5">Con5</strain>
        <plasmid evidence="5">p2</plasmid>
    </source>
</reference>
<dbReference type="Proteomes" id="UP000679352">
    <property type="component" value="Plasmid p2"/>
</dbReference>
<dbReference type="PIRSF" id="PIRSF002741">
    <property type="entry name" value="MppA"/>
    <property type="match status" value="1"/>
</dbReference>
<dbReference type="Pfam" id="PF00496">
    <property type="entry name" value="SBP_bac_5"/>
    <property type="match status" value="1"/>
</dbReference>
<comment type="similarity">
    <text evidence="2">Belongs to the bacterial solute-binding protein 5 family.</text>
</comment>
<sequence>MRRSIATLLLTGALIPQAALADTAALDVAAPFEIKGADPVLSGDIFLKMDVMETLVNADTSGALLPGLADGWTVSADKLVWKFHIRQGMQFHDGSALTAEAAAFALNRSKAKEGILAKAPINAITAEGTDVVITLSEPFAALPAFLAEYRTGILAPSAYAADGSVTAVIGTGAFRVTKLEPPMTLEAQRFDAYWGGAAKVPAVHYTSATRAETRALMAEAGDAELVVNLDPASVTRLQSVAGVAVHSVAMPRVLLLKLNTALPFFDTVEERQALSLAIDRAGLAQAVLRYPAAASQLLPPAVGGWHNADLPPLDHDPEAAKAAFAAAGWLPGADGILEKDGQRFTVELLTYPDRAELPLTAAVLEQLFREVGIAVTINATNSSEIPAKHAAGTLQMALFARNFGLVPDPVGTFMQDYAPGGDWGAMGWENDAFTAAVRKMAAEGGSDAEKSALAATLQAELPVLPIAWYQQTAAVSHSVKGIVIDPYERTYGLKSAEFAELNRLCTP</sequence>
<dbReference type="Gene3D" id="3.40.190.10">
    <property type="entry name" value="Periplasmic binding protein-like II"/>
    <property type="match status" value="1"/>
</dbReference>
<dbReference type="InterPro" id="IPR000914">
    <property type="entry name" value="SBP_5_dom"/>
</dbReference>
<comment type="subcellular location">
    <subcellularLocation>
        <location evidence="1">Periplasm</location>
    </subcellularLocation>
</comment>
<dbReference type="CDD" id="cd08490">
    <property type="entry name" value="PBP2_NikA_DppA_OppA_like_3"/>
    <property type="match status" value="1"/>
</dbReference>
<evidence type="ECO:0000256" key="1">
    <source>
        <dbReference type="ARBA" id="ARBA00004418"/>
    </source>
</evidence>
<dbReference type="GO" id="GO:0015833">
    <property type="term" value="P:peptide transport"/>
    <property type="evidence" value="ECO:0007669"/>
    <property type="project" value="TreeGrafter"/>
</dbReference>
<feature type="domain" description="Solute-binding protein family 5" evidence="4">
    <location>
        <begin position="65"/>
        <end position="420"/>
    </location>
</feature>
<geneLocation type="plasmid" evidence="5 6">
    <name>p2</name>
</geneLocation>
<keyword evidence="5" id="KW-0614">Plasmid</keyword>
<organism evidence="5 6">
    <name type="scientific">Gemmobacter fulvus</name>
    <dbReference type="NCBI Taxonomy" id="2840474"/>
    <lineage>
        <taxon>Bacteria</taxon>
        <taxon>Pseudomonadati</taxon>
        <taxon>Pseudomonadota</taxon>
        <taxon>Alphaproteobacteria</taxon>
        <taxon>Rhodobacterales</taxon>
        <taxon>Paracoccaceae</taxon>
        <taxon>Gemmobacter</taxon>
    </lineage>
</organism>
<accession>A0A975PBX8</accession>
<dbReference type="GO" id="GO:0043190">
    <property type="term" value="C:ATP-binding cassette (ABC) transporter complex"/>
    <property type="evidence" value="ECO:0007669"/>
    <property type="project" value="InterPro"/>
</dbReference>
<dbReference type="InterPro" id="IPR030678">
    <property type="entry name" value="Peptide/Ni-bd"/>
</dbReference>
<feature type="chain" id="PRO_5037193360" evidence="3">
    <location>
        <begin position="22"/>
        <end position="507"/>
    </location>
</feature>
<evidence type="ECO:0000259" key="4">
    <source>
        <dbReference type="Pfam" id="PF00496"/>
    </source>
</evidence>
<dbReference type="EMBL" id="CP076363">
    <property type="protein sequence ID" value="QWK92566.1"/>
    <property type="molecule type" value="Genomic_DNA"/>
</dbReference>
<dbReference type="InterPro" id="IPR039424">
    <property type="entry name" value="SBP_5"/>
</dbReference>
<evidence type="ECO:0000256" key="2">
    <source>
        <dbReference type="ARBA" id="ARBA00005695"/>
    </source>
</evidence>
<dbReference type="PANTHER" id="PTHR30290:SF83">
    <property type="entry name" value="ABC TRANSPORTER SUBSTRATE-BINDING PROTEIN"/>
    <property type="match status" value="1"/>
</dbReference>
<dbReference type="KEGG" id="gfu:KM031_19515"/>
<dbReference type="SUPFAM" id="SSF53850">
    <property type="entry name" value="Periplasmic binding protein-like II"/>
    <property type="match status" value="1"/>
</dbReference>
<dbReference type="GO" id="GO:0030288">
    <property type="term" value="C:outer membrane-bounded periplasmic space"/>
    <property type="evidence" value="ECO:0007669"/>
    <property type="project" value="UniProtKB-ARBA"/>
</dbReference>
<dbReference type="PANTHER" id="PTHR30290">
    <property type="entry name" value="PERIPLASMIC BINDING COMPONENT OF ABC TRANSPORTER"/>
    <property type="match status" value="1"/>
</dbReference>
<protein>
    <submittedName>
        <fullName evidence="5">ABC transporter substrate-binding protein</fullName>
    </submittedName>
</protein>
<gene>
    <name evidence="5" type="ORF">KM031_19515</name>
</gene>
<evidence type="ECO:0000313" key="6">
    <source>
        <dbReference type="Proteomes" id="UP000679352"/>
    </source>
</evidence>
<evidence type="ECO:0000313" key="5">
    <source>
        <dbReference type="EMBL" id="QWK92566.1"/>
    </source>
</evidence>
<keyword evidence="3" id="KW-0732">Signal</keyword>
<dbReference type="RefSeq" id="WP_215505551.1">
    <property type="nucleotide sequence ID" value="NZ_CP076363.1"/>
</dbReference>
<evidence type="ECO:0000256" key="3">
    <source>
        <dbReference type="SAM" id="SignalP"/>
    </source>
</evidence>
<proteinExistence type="inferred from homology"/>
<dbReference type="AlphaFoldDB" id="A0A975PBX8"/>
<name>A0A975PBX8_9RHOB</name>
<dbReference type="Gene3D" id="3.10.105.10">
    <property type="entry name" value="Dipeptide-binding Protein, Domain 3"/>
    <property type="match status" value="1"/>
</dbReference>